<evidence type="ECO:0000256" key="1">
    <source>
        <dbReference type="ARBA" id="ARBA00005857"/>
    </source>
</evidence>
<sequence>MHHSAIVRGSHFSKCKRIIHPKYSRKCWNTSSALASASASMQSTCSIDTTCLMRSLQQRREMQSLGREILDVERSKYKIRLDKTLDLVKVPVPGVYNWKRVRKSYFSSTSTSISSTNVPELDFFDEPVTYFPNENGDTGLSSSSNITSPSQNDTSTTDSTLAFDTLLVQLVSRGQASSDGGDEFGIPIKAAHSTAIIWADLIRHVSYWCRYEHENGNSVNVNVKEKGKKNLICDAPMLAAAAFAPLLIAGGRAYVGNLDDNYINARGSVEQNKNITRGPSFLEIIDAAAARKNEEGLSIREQCHLWALEYLSHNQHSKALATYCQLLETCPGDALALSLALDLSNIVGDKQSIFRATTSVASYWNERGQRGSPIGQASIEGHSIGSALIATGLAIGGRTAEAEQLSDKSLFLDRSGASGIVTWAKAHIYDAEGRVSEGSSSFTGDGVEHYEGCGFLFFDAKMTGIGSRFVMDRSGASADRKATRLYDSSFGRILDETGFDGSQEGFITRRIPGSKRDIILSSAGDAASSMFGNWFGSGSSKTAEKTSGDENVDKDSDDQYSNADIGASEPRSIEDVFTWLPPTVDVLTDASFLMLRLAISGVVEADDVRWKKLQSAWEKTVSIENNYADSESKLFSYSPMAKIASSLFIDFDHDSSGKSGKLQAAASLIGKLIAKKTEGEVKDQWHDVVKLLDEARSGWEKDEPSGSMFCQPSRCLTQDIDGWEITMGNFIEQALCYAAIQSQDYTSLCKARTLCSESVTLRANSPECWFRYGMILKELGDEDNARDAFHASVSLGSGEGGRPGAR</sequence>
<dbReference type="PANTHER" id="PTHR16263">
    <property type="entry name" value="TETRATRICOPEPTIDE REPEAT PROTEIN 38"/>
    <property type="match status" value="1"/>
</dbReference>
<proteinExistence type="inferred from homology"/>
<accession>A0A7S3Q939</accession>
<feature type="compositionally biased region" description="Basic and acidic residues" evidence="5">
    <location>
        <begin position="542"/>
        <end position="554"/>
    </location>
</feature>
<name>A0A7S3Q939_9STRA</name>
<evidence type="ECO:0000313" key="6">
    <source>
        <dbReference type="EMBL" id="CAE0468912.1"/>
    </source>
</evidence>
<protein>
    <recommendedName>
        <fullName evidence="2">Tetratricopeptide repeat protein 38</fullName>
    </recommendedName>
</protein>
<dbReference type="InterPro" id="IPR033891">
    <property type="entry name" value="TTC38"/>
</dbReference>
<evidence type="ECO:0000256" key="3">
    <source>
        <dbReference type="ARBA" id="ARBA00022737"/>
    </source>
</evidence>
<keyword evidence="3" id="KW-0677">Repeat</keyword>
<evidence type="ECO:0000256" key="2">
    <source>
        <dbReference type="ARBA" id="ARBA00019992"/>
    </source>
</evidence>
<comment type="similarity">
    <text evidence="1">Belongs to the TTC38 family.</text>
</comment>
<evidence type="ECO:0000256" key="5">
    <source>
        <dbReference type="SAM" id="MobiDB-lite"/>
    </source>
</evidence>
<evidence type="ECO:0000256" key="4">
    <source>
        <dbReference type="ARBA" id="ARBA00022803"/>
    </source>
</evidence>
<dbReference type="InterPro" id="IPR011990">
    <property type="entry name" value="TPR-like_helical_dom_sf"/>
</dbReference>
<reference evidence="6" key="1">
    <citation type="submission" date="2021-01" db="EMBL/GenBank/DDBJ databases">
        <authorList>
            <person name="Corre E."/>
            <person name="Pelletier E."/>
            <person name="Niang G."/>
            <person name="Scheremetjew M."/>
            <person name="Finn R."/>
            <person name="Kale V."/>
            <person name="Holt S."/>
            <person name="Cochrane G."/>
            <person name="Meng A."/>
            <person name="Brown T."/>
            <person name="Cohen L."/>
        </authorList>
    </citation>
    <scope>NUCLEOTIDE SEQUENCE</scope>
    <source>
        <strain evidence="6">MM31A-1</strain>
    </source>
</reference>
<dbReference type="SUPFAM" id="SSF48452">
    <property type="entry name" value="TPR-like"/>
    <property type="match status" value="1"/>
</dbReference>
<gene>
    <name evidence="6" type="ORF">CDEB00056_LOCUS13765</name>
</gene>
<feature type="region of interest" description="Disordered" evidence="5">
    <location>
        <begin position="134"/>
        <end position="156"/>
    </location>
</feature>
<keyword evidence="4" id="KW-0802">TPR repeat</keyword>
<dbReference type="EMBL" id="HBIO01017931">
    <property type="protein sequence ID" value="CAE0468912.1"/>
    <property type="molecule type" value="Transcribed_RNA"/>
</dbReference>
<feature type="compositionally biased region" description="Low complexity" evidence="5">
    <location>
        <begin position="141"/>
        <end position="150"/>
    </location>
</feature>
<feature type="region of interest" description="Disordered" evidence="5">
    <location>
        <begin position="538"/>
        <end position="565"/>
    </location>
</feature>
<dbReference type="PANTHER" id="PTHR16263:SF4">
    <property type="entry name" value="TETRATRICOPEPTIDE REPEAT PROTEIN 38"/>
    <property type="match status" value="1"/>
</dbReference>
<dbReference type="AlphaFoldDB" id="A0A7S3Q939"/>
<organism evidence="6">
    <name type="scientific">Chaetoceros debilis</name>
    <dbReference type="NCBI Taxonomy" id="122233"/>
    <lineage>
        <taxon>Eukaryota</taxon>
        <taxon>Sar</taxon>
        <taxon>Stramenopiles</taxon>
        <taxon>Ochrophyta</taxon>
        <taxon>Bacillariophyta</taxon>
        <taxon>Coscinodiscophyceae</taxon>
        <taxon>Chaetocerotophycidae</taxon>
        <taxon>Chaetocerotales</taxon>
        <taxon>Chaetocerotaceae</taxon>
        <taxon>Chaetoceros</taxon>
    </lineage>
</organism>